<feature type="domain" description="RRM" evidence="7">
    <location>
        <begin position="166"/>
        <end position="245"/>
    </location>
</feature>
<evidence type="ECO:0000256" key="3">
    <source>
        <dbReference type="ARBA" id="ARBA00022737"/>
    </source>
</evidence>
<organism evidence="8 9">
    <name type="scientific">Hypothenemus hampei</name>
    <name type="common">Coffee berry borer</name>
    <dbReference type="NCBI Taxonomy" id="57062"/>
    <lineage>
        <taxon>Eukaryota</taxon>
        <taxon>Metazoa</taxon>
        <taxon>Ecdysozoa</taxon>
        <taxon>Arthropoda</taxon>
        <taxon>Hexapoda</taxon>
        <taxon>Insecta</taxon>
        <taxon>Pterygota</taxon>
        <taxon>Neoptera</taxon>
        <taxon>Endopterygota</taxon>
        <taxon>Coleoptera</taxon>
        <taxon>Polyphaga</taxon>
        <taxon>Cucujiformia</taxon>
        <taxon>Curculionidae</taxon>
        <taxon>Scolytinae</taxon>
        <taxon>Hypothenemus</taxon>
    </lineage>
</organism>
<dbReference type="FunFam" id="3.30.70.330:FF:000024">
    <property type="entry name" value="Heterogeneous nuclear ribonucleoprotein q isoform"/>
    <property type="match status" value="1"/>
</dbReference>
<dbReference type="FunFam" id="3.30.70.330:FF:000213">
    <property type="entry name" value="Uncharacterized protein, isoform R"/>
    <property type="match status" value="1"/>
</dbReference>
<evidence type="ECO:0000259" key="7">
    <source>
        <dbReference type="PROSITE" id="PS50102"/>
    </source>
</evidence>
<keyword evidence="9" id="KW-1185">Reference proteome</keyword>
<comment type="caution">
    <text evidence="8">The sequence shown here is derived from an EMBL/GenBank/DDBJ whole genome shotgun (WGS) entry which is preliminary data.</text>
</comment>
<dbReference type="InterPro" id="IPR012677">
    <property type="entry name" value="Nucleotide-bd_a/b_plait_sf"/>
</dbReference>
<dbReference type="Pfam" id="PF00076">
    <property type="entry name" value="RRM_1"/>
    <property type="match status" value="3"/>
</dbReference>
<evidence type="ECO:0000256" key="4">
    <source>
        <dbReference type="ARBA" id="ARBA00022884"/>
    </source>
</evidence>
<dbReference type="EMBL" id="JBDJPC010000009">
    <property type="protein sequence ID" value="KAL1490916.1"/>
    <property type="molecule type" value="Genomic_DNA"/>
</dbReference>
<feature type="region of interest" description="Disordered" evidence="6">
    <location>
        <begin position="510"/>
        <end position="582"/>
    </location>
</feature>
<dbReference type="AlphaFoldDB" id="A0ABD1ECP7"/>
<dbReference type="CDD" id="cd21065">
    <property type="entry name" value="NURR_Syncrip-like"/>
    <property type="match status" value="1"/>
</dbReference>
<protein>
    <recommendedName>
        <fullName evidence="7">RRM domain-containing protein</fullName>
    </recommendedName>
</protein>
<keyword evidence="3" id="KW-0677">Repeat</keyword>
<sequence length="625" mass="68559">MVRYSMAEGNGEVLDEPMKIEERTADYQKLIEYGLDEKVALKLDEIYKTGKLAHIDLDERALDALKEFPVDGALNVLGQFLDSNLEHVSNKSAYLCGVMKTYRQKSRVGSGQGSTAAVPAPVKGPDEEKIKQILDRTGYTLDVTTGQRKYGGPPPGWDSNTPGSGCEVFCGKIPKDLYEDELIPLFEQCGTIWDLRLMMDPMTGANRGYAFVTFTTRDAAHAAVQKLDNYEIKPGKNLKINISVPNLRLFVGNIPKSKGKEEILEEFGKLTAGLIEVIIYSSPDDKKKNRGFCFLEYESHKAASLAKRRLGTGRIKVWGCDIIVDWADPQEEPDEQTMSKVKVLYVRNLTQDITEDKLKETFEAFGKVERVKKIKDYAFIHFEDRDNAIKAMEELDGKEMGGSNIEVSLAKPPSDKKKKEEILRARERRMMQMMQVRGGMMAGAMPLRGPPGAGGPRTGPGGMRGGPMGRGDYDYDYDYYGYADYRGGYSDPYYDDYYRYEDYSSSYYDYPQQQQQQQQHQSPATSAPPLPPSGGMGAASSQQGRIGRGGAQGRLPPPAQQPGGRGRGAAVRGRAVGGPPARGAALAVRAGRGGGAARGAARPVARGLVRGKGASLQAVACISFG</sequence>
<gene>
    <name evidence="8" type="ORF">ABEB36_011589</name>
</gene>
<dbReference type="CDD" id="cd12250">
    <property type="entry name" value="RRM2_hnRNPR_like"/>
    <property type="match status" value="1"/>
</dbReference>
<accession>A0ABD1ECP7</accession>
<dbReference type="InterPro" id="IPR000504">
    <property type="entry name" value="RRM_dom"/>
</dbReference>
<dbReference type="PROSITE" id="PS50102">
    <property type="entry name" value="RRM"/>
    <property type="match status" value="3"/>
</dbReference>
<dbReference type="Proteomes" id="UP001566132">
    <property type="component" value="Unassembled WGS sequence"/>
</dbReference>
<feature type="domain" description="RRM" evidence="7">
    <location>
        <begin position="342"/>
        <end position="412"/>
    </location>
</feature>
<proteinExistence type="predicted"/>
<reference evidence="8 9" key="1">
    <citation type="submission" date="2024-05" db="EMBL/GenBank/DDBJ databases">
        <title>Genetic variation in Jamaican populations of the coffee berry borer (Hypothenemus hampei).</title>
        <authorList>
            <person name="Errbii M."/>
            <person name="Myrie A."/>
        </authorList>
    </citation>
    <scope>NUCLEOTIDE SEQUENCE [LARGE SCALE GENOMIC DNA]</scope>
    <source>
        <strain evidence="8">JA-Hopewell-2020-01-JO</strain>
        <tissue evidence="8">Whole body</tissue>
    </source>
</reference>
<dbReference type="GO" id="GO:0005737">
    <property type="term" value="C:cytoplasm"/>
    <property type="evidence" value="ECO:0007669"/>
    <property type="project" value="UniProtKB-SubCell"/>
</dbReference>
<dbReference type="InterPro" id="IPR006535">
    <property type="entry name" value="HnRNP_R/Q_splicing_fac"/>
</dbReference>
<evidence type="ECO:0000256" key="2">
    <source>
        <dbReference type="ARBA" id="ARBA00022490"/>
    </source>
</evidence>
<dbReference type="InterPro" id="IPR035979">
    <property type="entry name" value="RBD_domain_sf"/>
</dbReference>
<dbReference type="InterPro" id="IPR041337">
    <property type="entry name" value="hnRNP_Q_AcD"/>
</dbReference>
<evidence type="ECO:0000313" key="9">
    <source>
        <dbReference type="Proteomes" id="UP001566132"/>
    </source>
</evidence>
<dbReference type="Gene3D" id="3.30.70.330">
    <property type="match status" value="3"/>
</dbReference>
<dbReference type="NCBIfam" id="TIGR01648">
    <property type="entry name" value="hnRNP-R-Q"/>
    <property type="match status" value="1"/>
</dbReference>
<evidence type="ECO:0000256" key="1">
    <source>
        <dbReference type="ARBA" id="ARBA00004496"/>
    </source>
</evidence>
<comment type="subcellular location">
    <subcellularLocation>
        <location evidence="1">Cytoplasm</location>
    </subcellularLocation>
</comment>
<feature type="region of interest" description="Disordered" evidence="6">
    <location>
        <begin position="446"/>
        <end position="467"/>
    </location>
</feature>
<dbReference type="Pfam" id="PF18360">
    <property type="entry name" value="hnRNP_Q_AcD"/>
    <property type="match status" value="1"/>
</dbReference>
<dbReference type="GO" id="GO:0003723">
    <property type="term" value="F:RNA binding"/>
    <property type="evidence" value="ECO:0007669"/>
    <property type="project" value="UniProtKB-UniRule"/>
</dbReference>
<dbReference type="SMART" id="SM00360">
    <property type="entry name" value="RRM"/>
    <property type="match status" value="3"/>
</dbReference>
<dbReference type="CDD" id="cd12251">
    <property type="entry name" value="RRM3_hnRNPR_like"/>
    <property type="match status" value="1"/>
</dbReference>
<feature type="compositionally biased region" description="Low complexity" evidence="6">
    <location>
        <begin position="568"/>
        <end position="582"/>
    </location>
</feature>
<keyword evidence="4 5" id="KW-0694">RNA-binding</keyword>
<dbReference type="SUPFAM" id="SSF54928">
    <property type="entry name" value="RNA-binding domain, RBD"/>
    <property type="match status" value="3"/>
</dbReference>
<feature type="domain" description="RRM" evidence="7">
    <location>
        <begin position="247"/>
        <end position="329"/>
    </location>
</feature>
<evidence type="ECO:0000256" key="5">
    <source>
        <dbReference type="PROSITE-ProRule" id="PRU00176"/>
    </source>
</evidence>
<keyword evidence="2" id="KW-0963">Cytoplasm</keyword>
<evidence type="ECO:0000256" key="6">
    <source>
        <dbReference type="SAM" id="MobiDB-lite"/>
    </source>
</evidence>
<feature type="compositionally biased region" description="Low complexity" evidence="6">
    <location>
        <begin position="510"/>
        <end position="525"/>
    </location>
</feature>
<evidence type="ECO:0000313" key="8">
    <source>
        <dbReference type="EMBL" id="KAL1490916.1"/>
    </source>
</evidence>
<name>A0ABD1ECP7_HYPHA</name>
<dbReference type="PANTHER" id="PTHR21245">
    <property type="entry name" value="HETEROGENEOUS NUCLEAR RIBONUCLEOPROTEIN"/>
    <property type="match status" value="1"/>
</dbReference>
<dbReference type="CDD" id="cd12249">
    <property type="entry name" value="RRM1_hnRNPR_like"/>
    <property type="match status" value="1"/>
</dbReference>
<feature type="compositionally biased region" description="Gly residues" evidence="6">
    <location>
        <begin position="451"/>
        <end position="467"/>
    </location>
</feature>
<dbReference type="FunFam" id="3.30.70.330:FF:000175">
    <property type="entry name" value="Heterogeneous nuclear ribonucleoprotein Q"/>
    <property type="match status" value="1"/>
</dbReference>